<dbReference type="RefSeq" id="WP_345099490.1">
    <property type="nucleotide sequence ID" value="NZ_BAABGS010000063.1"/>
</dbReference>
<keyword evidence="3" id="KW-1185">Reference proteome</keyword>
<dbReference type="Pfam" id="PF22308">
    <property type="entry name" value="DUF6969"/>
    <property type="match status" value="1"/>
</dbReference>
<comment type="caution">
    <text evidence="2">The sequence shown here is derived from an EMBL/GenBank/DDBJ whole genome shotgun (WGS) entry which is preliminary data.</text>
</comment>
<dbReference type="InterPro" id="IPR054242">
    <property type="entry name" value="DUF6969"/>
</dbReference>
<gene>
    <name evidence="2" type="ORF">ACFSMZ_08220</name>
</gene>
<evidence type="ECO:0000259" key="1">
    <source>
        <dbReference type="Pfam" id="PF22308"/>
    </source>
</evidence>
<organism evidence="2 3">
    <name type="scientific">Chelativorans composti</name>
    <dbReference type="NCBI Taxonomy" id="768533"/>
    <lineage>
        <taxon>Bacteria</taxon>
        <taxon>Pseudomonadati</taxon>
        <taxon>Pseudomonadota</taxon>
        <taxon>Alphaproteobacteria</taxon>
        <taxon>Hyphomicrobiales</taxon>
        <taxon>Phyllobacteriaceae</taxon>
        <taxon>Chelativorans</taxon>
    </lineage>
</organism>
<name>A0ABW5DK67_9HYPH</name>
<dbReference type="Proteomes" id="UP001597373">
    <property type="component" value="Unassembled WGS sequence"/>
</dbReference>
<accession>A0ABW5DK67</accession>
<sequence>MEDARQQALREALFCEQILAKGGQTVLLETLRDAPSVEMWAHYPPGDVYDPESRSQWYYHCHDTSADRGEHGHFHCFLRPEGSQGPIHHLVAVGVDAYGRLVRLFTVNQWVVADDYADAETLIGLLPKFDVQMPRPSYLVNRWLTAILRLYEPEIATLIREREATLAARRSSPDDTAVLEDRTLEVTSELRTSLQAKSAEFGLSHSS</sequence>
<reference evidence="3" key="1">
    <citation type="journal article" date="2019" name="Int. J. Syst. Evol. Microbiol.">
        <title>The Global Catalogue of Microorganisms (GCM) 10K type strain sequencing project: providing services to taxonomists for standard genome sequencing and annotation.</title>
        <authorList>
            <consortium name="The Broad Institute Genomics Platform"/>
            <consortium name="The Broad Institute Genome Sequencing Center for Infectious Disease"/>
            <person name="Wu L."/>
            <person name="Ma J."/>
        </authorList>
    </citation>
    <scope>NUCLEOTIDE SEQUENCE [LARGE SCALE GENOMIC DNA]</scope>
    <source>
        <strain evidence="3">KCTC 23707</strain>
    </source>
</reference>
<dbReference type="EMBL" id="JBHUIR010000023">
    <property type="protein sequence ID" value="MFD2259750.1"/>
    <property type="molecule type" value="Genomic_DNA"/>
</dbReference>
<protein>
    <submittedName>
        <fullName evidence="2">DUF6969 family protein</fullName>
    </submittedName>
</protein>
<evidence type="ECO:0000313" key="2">
    <source>
        <dbReference type="EMBL" id="MFD2259750.1"/>
    </source>
</evidence>
<proteinExistence type="predicted"/>
<evidence type="ECO:0000313" key="3">
    <source>
        <dbReference type="Proteomes" id="UP001597373"/>
    </source>
</evidence>
<feature type="domain" description="DUF6969" evidence="1">
    <location>
        <begin position="7"/>
        <end position="191"/>
    </location>
</feature>